<sequence>MSTLSLQSLEKRYGAAPAAVDKVSLEVGQSEFVALLGPSGCGKTTILRMIAGFVEPTSGRILVDGRDVTRAPPHKRNTAMVFQSYALFPHMTVAQNVGFGLRMRRADPAEIDRRSVEALRLVQLEHLAQRYPRELSGGQQQRVAVARALIVRPDVFLLDEPLSNLDAKLRQSVGLEMRTLQQSLGLTTVFVTHDQAEALALADRLVILSEGKVAQVGSPAEVYSKPANAFVANFLGRANLLGGRIAGDREFQSDAGISIACDTSGWSAGERAILCLRPENIVIGERSAQVRNTFTAVRRSRTYQGASTEHVVQLPSGLELSVSAPSGIDETNPVFDATGNCRIGWAPESVRLLPEH</sequence>
<dbReference type="Proteomes" id="UP000298180">
    <property type="component" value="Unassembled WGS sequence"/>
</dbReference>
<comment type="caution">
    <text evidence="6">The sequence shown here is derived from an EMBL/GenBank/DDBJ whole genome shotgun (WGS) entry which is preliminary data.</text>
</comment>
<dbReference type="PANTHER" id="PTHR42781:SF4">
    <property type="entry name" value="SPERMIDINE_PUTRESCINE IMPORT ATP-BINDING PROTEIN POTA"/>
    <property type="match status" value="1"/>
</dbReference>
<dbReference type="PROSITE" id="PS00211">
    <property type="entry name" value="ABC_TRANSPORTER_1"/>
    <property type="match status" value="1"/>
</dbReference>
<dbReference type="Pfam" id="PF08402">
    <property type="entry name" value="TOBE_2"/>
    <property type="match status" value="1"/>
</dbReference>
<feature type="domain" description="ABC transporter" evidence="5">
    <location>
        <begin position="4"/>
        <end position="235"/>
    </location>
</feature>
<gene>
    <name evidence="6" type="ORF">EZ313_16115</name>
</gene>
<dbReference type="GO" id="GO:0140359">
    <property type="term" value="F:ABC-type transporter activity"/>
    <property type="evidence" value="ECO:0007669"/>
    <property type="project" value="UniProtKB-ARBA"/>
</dbReference>
<dbReference type="InterPro" id="IPR003439">
    <property type="entry name" value="ABC_transporter-like_ATP-bd"/>
</dbReference>
<organism evidence="6 7">
    <name type="scientific">Ramlibacter henchirensis</name>
    <dbReference type="NCBI Taxonomy" id="204072"/>
    <lineage>
        <taxon>Bacteria</taxon>
        <taxon>Pseudomonadati</taxon>
        <taxon>Pseudomonadota</taxon>
        <taxon>Betaproteobacteria</taxon>
        <taxon>Burkholderiales</taxon>
        <taxon>Comamonadaceae</taxon>
        <taxon>Ramlibacter</taxon>
    </lineage>
</organism>
<evidence type="ECO:0000313" key="7">
    <source>
        <dbReference type="Proteomes" id="UP000298180"/>
    </source>
</evidence>
<dbReference type="InterPro" id="IPR050093">
    <property type="entry name" value="ABC_SmlMolc_Importer"/>
</dbReference>
<accession>A0A4Z0BXW5</accession>
<dbReference type="GO" id="GO:0005524">
    <property type="term" value="F:ATP binding"/>
    <property type="evidence" value="ECO:0007669"/>
    <property type="project" value="UniProtKB-KW"/>
</dbReference>
<keyword evidence="2" id="KW-1003">Cell membrane</keyword>
<evidence type="ECO:0000256" key="3">
    <source>
        <dbReference type="ARBA" id="ARBA00022741"/>
    </source>
</evidence>
<keyword evidence="1" id="KW-0813">Transport</keyword>
<proteinExistence type="predicted"/>
<dbReference type="Pfam" id="PF00005">
    <property type="entry name" value="ABC_tran"/>
    <property type="match status" value="1"/>
</dbReference>
<dbReference type="OrthoDB" id="5298774at2"/>
<dbReference type="SMART" id="SM00382">
    <property type="entry name" value="AAA"/>
    <property type="match status" value="1"/>
</dbReference>
<keyword evidence="3" id="KW-0547">Nucleotide-binding</keyword>
<keyword evidence="7" id="KW-1185">Reference proteome</keyword>
<reference evidence="6 7" key="1">
    <citation type="submission" date="2019-03" db="EMBL/GenBank/DDBJ databases">
        <title>Ramlibacter henchirensis DSM 14656, whole genome shotgun sequence.</title>
        <authorList>
            <person name="Zhang X."/>
            <person name="Feng G."/>
            <person name="Zhu H."/>
        </authorList>
    </citation>
    <scope>NUCLEOTIDE SEQUENCE [LARGE SCALE GENOMIC DNA]</scope>
    <source>
        <strain evidence="6 7">DSM 14656</strain>
    </source>
</reference>
<dbReference type="PROSITE" id="PS50893">
    <property type="entry name" value="ABC_TRANSPORTER_2"/>
    <property type="match status" value="1"/>
</dbReference>
<evidence type="ECO:0000256" key="4">
    <source>
        <dbReference type="ARBA" id="ARBA00022840"/>
    </source>
</evidence>
<evidence type="ECO:0000256" key="2">
    <source>
        <dbReference type="ARBA" id="ARBA00022475"/>
    </source>
</evidence>
<evidence type="ECO:0000313" key="6">
    <source>
        <dbReference type="EMBL" id="TFZ02769.1"/>
    </source>
</evidence>
<dbReference type="FunFam" id="3.40.50.300:FF:000042">
    <property type="entry name" value="Maltose/maltodextrin ABC transporter, ATP-binding protein"/>
    <property type="match status" value="1"/>
</dbReference>
<dbReference type="GO" id="GO:0043190">
    <property type="term" value="C:ATP-binding cassette (ABC) transporter complex"/>
    <property type="evidence" value="ECO:0007669"/>
    <property type="project" value="InterPro"/>
</dbReference>
<dbReference type="AlphaFoldDB" id="A0A4Z0BXW5"/>
<evidence type="ECO:0000256" key="1">
    <source>
        <dbReference type="ARBA" id="ARBA00022448"/>
    </source>
</evidence>
<keyword evidence="4 6" id="KW-0067">ATP-binding</keyword>
<dbReference type="InterPro" id="IPR003593">
    <property type="entry name" value="AAA+_ATPase"/>
</dbReference>
<dbReference type="InterPro" id="IPR008995">
    <property type="entry name" value="Mo/tungstate-bd_C_term_dom"/>
</dbReference>
<dbReference type="SUPFAM" id="SSF52540">
    <property type="entry name" value="P-loop containing nucleoside triphosphate hydrolases"/>
    <property type="match status" value="1"/>
</dbReference>
<dbReference type="Gene3D" id="3.40.50.300">
    <property type="entry name" value="P-loop containing nucleotide triphosphate hydrolases"/>
    <property type="match status" value="1"/>
</dbReference>
<evidence type="ECO:0000259" key="5">
    <source>
        <dbReference type="PROSITE" id="PS50893"/>
    </source>
</evidence>
<dbReference type="InterPro" id="IPR027417">
    <property type="entry name" value="P-loop_NTPase"/>
</dbReference>
<keyword evidence="2" id="KW-0472">Membrane</keyword>
<dbReference type="GO" id="GO:0016887">
    <property type="term" value="F:ATP hydrolysis activity"/>
    <property type="evidence" value="ECO:0007669"/>
    <property type="project" value="InterPro"/>
</dbReference>
<dbReference type="RefSeq" id="WP_135264293.1">
    <property type="nucleotide sequence ID" value="NZ_SMLM01000002.1"/>
</dbReference>
<dbReference type="PANTHER" id="PTHR42781">
    <property type="entry name" value="SPERMIDINE/PUTRESCINE IMPORT ATP-BINDING PROTEIN POTA"/>
    <property type="match status" value="1"/>
</dbReference>
<protein>
    <submittedName>
        <fullName evidence="6">ABC transporter ATP-binding protein</fullName>
    </submittedName>
</protein>
<dbReference type="InterPro" id="IPR017871">
    <property type="entry name" value="ABC_transporter-like_CS"/>
</dbReference>
<dbReference type="SUPFAM" id="SSF50331">
    <property type="entry name" value="MOP-like"/>
    <property type="match status" value="1"/>
</dbReference>
<dbReference type="InterPro" id="IPR013611">
    <property type="entry name" value="Transp-assoc_OB_typ2"/>
</dbReference>
<dbReference type="Gene3D" id="2.40.50.100">
    <property type="match status" value="1"/>
</dbReference>
<name>A0A4Z0BXW5_9BURK</name>
<dbReference type="EMBL" id="SMLM01000002">
    <property type="protein sequence ID" value="TFZ02769.1"/>
    <property type="molecule type" value="Genomic_DNA"/>
</dbReference>